<dbReference type="GO" id="GO:0000270">
    <property type="term" value="P:peptidoglycan metabolic process"/>
    <property type="evidence" value="ECO:0007669"/>
    <property type="project" value="InterPro"/>
</dbReference>
<keyword evidence="3" id="KW-0812">Transmembrane</keyword>
<proteinExistence type="inferred from homology"/>
<name>A0A1D8U2Q4_9CYAN</name>
<dbReference type="InterPro" id="IPR000189">
    <property type="entry name" value="Transglyc_AS"/>
</dbReference>
<dbReference type="InterPro" id="IPR011990">
    <property type="entry name" value="TPR-like_helical_dom_sf"/>
</dbReference>
<keyword evidence="3" id="KW-0472">Membrane</keyword>
<dbReference type="Pfam" id="PF01464">
    <property type="entry name" value="SLT"/>
    <property type="match status" value="1"/>
</dbReference>
<dbReference type="GO" id="GO:0004553">
    <property type="term" value="F:hydrolase activity, hydrolyzing O-glycosyl compounds"/>
    <property type="evidence" value="ECO:0007669"/>
    <property type="project" value="InterPro"/>
</dbReference>
<evidence type="ECO:0000313" key="6">
    <source>
        <dbReference type="Proteomes" id="UP000177870"/>
    </source>
</evidence>
<dbReference type="GO" id="GO:0042597">
    <property type="term" value="C:periplasmic space"/>
    <property type="evidence" value="ECO:0007669"/>
    <property type="project" value="InterPro"/>
</dbReference>
<organism evidence="5 6">
    <name type="scientific">Moorena producens PAL-8-15-08-1</name>
    <dbReference type="NCBI Taxonomy" id="1458985"/>
    <lineage>
        <taxon>Bacteria</taxon>
        <taxon>Bacillati</taxon>
        <taxon>Cyanobacteriota</taxon>
        <taxon>Cyanophyceae</taxon>
        <taxon>Coleofasciculales</taxon>
        <taxon>Coleofasciculaceae</taxon>
        <taxon>Moorena</taxon>
    </lineage>
</organism>
<dbReference type="STRING" id="1458985.BJP34_07260"/>
<dbReference type="AlphaFoldDB" id="A0A1D8U2Q4"/>
<dbReference type="InterPro" id="IPR008939">
    <property type="entry name" value="Lytic_TGlycosylase_superhlx_U"/>
</dbReference>
<keyword evidence="2" id="KW-0732">Signal</keyword>
<gene>
    <name evidence="5" type="ORF">BJP34_07260</name>
</gene>
<dbReference type="GO" id="GO:0016020">
    <property type="term" value="C:membrane"/>
    <property type="evidence" value="ECO:0007669"/>
    <property type="project" value="InterPro"/>
</dbReference>
<comment type="similarity">
    <text evidence="1">Belongs to the transglycosylase Slt family.</text>
</comment>
<dbReference type="PROSITE" id="PS00922">
    <property type="entry name" value="TRANSGLYCOSYLASE"/>
    <property type="match status" value="1"/>
</dbReference>
<dbReference type="InterPro" id="IPR019734">
    <property type="entry name" value="TPR_rpt"/>
</dbReference>
<keyword evidence="3" id="KW-1133">Transmembrane helix</keyword>
<dbReference type="OrthoDB" id="9815002at2"/>
<evidence type="ECO:0000256" key="1">
    <source>
        <dbReference type="ARBA" id="ARBA00007734"/>
    </source>
</evidence>
<dbReference type="EMBL" id="CP017599">
    <property type="protein sequence ID" value="AOX04172.1"/>
    <property type="molecule type" value="Genomic_DNA"/>
</dbReference>
<dbReference type="SUPFAM" id="SSF48435">
    <property type="entry name" value="Bacterial muramidases"/>
    <property type="match status" value="1"/>
</dbReference>
<dbReference type="PANTHER" id="PTHR37423:SF5">
    <property type="entry name" value="SOLUBLE LYTIC MUREIN TRANSGLYCOSYLASE"/>
    <property type="match status" value="1"/>
</dbReference>
<feature type="transmembrane region" description="Helical" evidence="3">
    <location>
        <begin position="27"/>
        <end position="48"/>
    </location>
</feature>
<dbReference type="CDD" id="cd13401">
    <property type="entry name" value="Slt70-like"/>
    <property type="match status" value="1"/>
</dbReference>
<dbReference type="SUPFAM" id="SSF53955">
    <property type="entry name" value="Lysozyme-like"/>
    <property type="match status" value="1"/>
</dbReference>
<dbReference type="PANTHER" id="PTHR37423">
    <property type="entry name" value="SOLUBLE LYTIC MUREIN TRANSGLYCOSYLASE-RELATED"/>
    <property type="match status" value="1"/>
</dbReference>
<dbReference type="Proteomes" id="UP000177870">
    <property type="component" value="Chromosome"/>
</dbReference>
<dbReference type="Pfam" id="PF13174">
    <property type="entry name" value="TPR_6"/>
    <property type="match status" value="2"/>
</dbReference>
<accession>A0A1D8U2Q4</accession>
<dbReference type="InterPro" id="IPR008258">
    <property type="entry name" value="Transglycosylase_SLT_dom_1"/>
</dbReference>
<sequence>MKRSRLKFSRYYPLLRQQLRHRSRRQILLASSVGLSLLLISITIFALIDRKNPRGLTNWVVLLPQQIMGRRDPRDTTVLKLASQSPEERVAQLEAIATRPKSLNRGRARYLLAVDAIAGQQGTEALRWLDKLEWEYPVLAGQIVLKRAQAYQLTGDKAQAQQAWQELLQRYGNQPVAAEALYAFKSDDSPYRKPKKESIAPKYASTISTSEQPWLAKIQQMYDFSAEEPKYWERALKNYPSHPRIIELIQQELKEQPNQPELMLLLARYTFDQPGVTLVLDKLVSNYGKSVDEKNRAIIQPKDWEAIALAYWKDRKYAQASAAYGNAKPTPKHTYLGARGLQYAQKPKAAKLAYKKMVEEFPDAKETALAYLQLAALEPPIDKIPYFDQVIDHFPDRAAEALLAKAKTLEQLKSPNAAEQAYQLLINNYSNSDAAADYRWQIAQEAAQNGDILTAWHNVQPILKDNPHSLIARRAGFWSGKWATQLGRKQEAEAAFKQVITNHIQSYYAWRSAVQLGWDVGDFSTLRQSSVTINWPTVRPDLPVGSAALKELYQLGQDQDAWSLWQGEFQTRLKPTVPQQFTDGLFRLAMGEYLKGISLVETLEDRETSQEQEQYQKIRKKPAYWQALYPFPYIEVIETESKQRNINPLLVISLIRQESRFEPNITSVAGAMGLMQMLPSTAAWVGQSINFNDYKLDNPNDNIKLGTWFLAHSHRVYEDNSAFAIASYNAGQGNVGKWLKGNEPIDLDEFVETIPFGETRNYVKQVLGNYWNYLRLYNPEVGQELVDFFAQE</sequence>
<feature type="domain" description="Transglycosylase SLT" evidence="4">
    <location>
        <begin position="636"/>
        <end position="742"/>
    </location>
</feature>
<evidence type="ECO:0000256" key="3">
    <source>
        <dbReference type="SAM" id="Phobius"/>
    </source>
</evidence>
<evidence type="ECO:0000313" key="5">
    <source>
        <dbReference type="EMBL" id="AOX04172.1"/>
    </source>
</evidence>
<dbReference type="InterPro" id="IPR023346">
    <property type="entry name" value="Lysozyme-like_dom_sf"/>
</dbReference>
<dbReference type="Gene3D" id="1.10.530.10">
    <property type="match status" value="1"/>
</dbReference>
<dbReference type="KEGG" id="mpro:BJP34_07260"/>
<dbReference type="GO" id="GO:0008933">
    <property type="term" value="F:peptidoglycan lytic transglycosylase activity"/>
    <property type="evidence" value="ECO:0007669"/>
    <property type="project" value="InterPro"/>
</dbReference>
<protein>
    <submittedName>
        <fullName evidence="5">Tail length tape measure protein</fullName>
    </submittedName>
</protein>
<dbReference type="Gene3D" id="1.25.40.10">
    <property type="entry name" value="Tetratricopeptide repeat domain"/>
    <property type="match status" value="3"/>
</dbReference>
<evidence type="ECO:0000259" key="4">
    <source>
        <dbReference type="Pfam" id="PF01464"/>
    </source>
</evidence>
<reference evidence="6" key="1">
    <citation type="submission" date="2016-10" db="EMBL/GenBank/DDBJ databases">
        <title>Comparative genomics uncovers the prolific and rare metabolic potential of the cyanobacterial genus Moorea.</title>
        <authorList>
            <person name="Leao T."/>
            <person name="Castelao G."/>
            <person name="Korobeynikov A."/>
            <person name="Monroe E.A."/>
            <person name="Podell S."/>
            <person name="Glukhov E."/>
            <person name="Allen E."/>
            <person name="Gerwick W.H."/>
            <person name="Gerwick L."/>
        </authorList>
    </citation>
    <scope>NUCLEOTIDE SEQUENCE [LARGE SCALE GENOMIC DNA]</scope>
    <source>
        <strain evidence="6">PAL-8-15-08-1</strain>
    </source>
</reference>
<evidence type="ECO:0000256" key="2">
    <source>
        <dbReference type="ARBA" id="ARBA00022729"/>
    </source>
</evidence>